<feature type="domain" description="Methyltransferase type 11" evidence="1">
    <location>
        <begin position="27"/>
        <end position="118"/>
    </location>
</feature>
<evidence type="ECO:0000313" key="3">
    <source>
        <dbReference type="Proteomes" id="UP000321234"/>
    </source>
</evidence>
<dbReference type="InterPro" id="IPR029063">
    <property type="entry name" value="SAM-dependent_MTases_sf"/>
</dbReference>
<sequence length="228" mass="23942">MAAQPDAGCLRGGDPADELASARRVLDVDTGGGELLSRLLARATASSARGWEVTATEGWPPTIPIATARLEPLGVVVREAPSDHLPLADASVDLVLDRHGRLVASEVARVMAPGGALLTQQVGSEDCTDLDDALGVPPPRRPGSWTAQVAADALARAGLVVERVVEERPVMVFDDVGAVVRHLRLVPWQLPGTSVTDHLDALRGLCAAGPLPVRTHRFLLTAHKPSTV</sequence>
<dbReference type="PANTHER" id="PTHR43460:SF1">
    <property type="entry name" value="METHYLTRANSFERASE TYPE 11 DOMAIN-CONTAINING PROTEIN"/>
    <property type="match status" value="1"/>
</dbReference>
<evidence type="ECO:0000313" key="2">
    <source>
        <dbReference type="EMBL" id="TXR57442.1"/>
    </source>
</evidence>
<name>A0A5C8ZHS7_9ACTN</name>
<organism evidence="2 3">
    <name type="scientific">Quadrisphaera setariae</name>
    <dbReference type="NCBI Taxonomy" id="2593304"/>
    <lineage>
        <taxon>Bacteria</taxon>
        <taxon>Bacillati</taxon>
        <taxon>Actinomycetota</taxon>
        <taxon>Actinomycetes</taxon>
        <taxon>Kineosporiales</taxon>
        <taxon>Kineosporiaceae</taxon>
        <taxon>Quadrisphaera</taxon>
    </lineage>
</organism>
<comment type="caution">
    <text evidence="2">The sequence shown here is derived from an EMBL/GenBank/DDBJ whole genome shotgun (WGS) entry which is preliminary data.</text>
</comment>
<dbReference type="RefSeq" id="WP_147925083.1">
    <property type="nucleotide sequence ID" value="NZ_VKAC01000002.1"/>
</dbReference>
<reference evidence="2 3" key="1">
    <citation type="submission" date="2019-07" db="EMBL/GenBank/DDBJ databases">
        <title>Quadrisphaera sp. strain DD2A genome sequencing and assembly.</title>
        <authorList>
            <person name="Kim I."/>
        </authorList>
    </citation>
    <scope>NUCLEOTIDE SEQUENCE [LARGE SCALE GENOMIC DNA]</scope>
    <source>
        <strain evidence="2 3">DD2A</strain>
    </source>
</reference>
<dbReference type="PANTHER" id="PTHR43460">
    <property type="entry name" value="METHYLTRANSFERASE"/>
    <property type="match status" value="1"/>
</dbReference>
<dbReference type="AlphaFoldDB" id="A0A5C8ZHS7"/>
<proteinExistence type="predicted"/>
<gene>
    <name evidence="2" type="ORF">FMM08_04105</name>
</gene>
<dbReference type="GO" id="GO:0032259">
    <property type="term" value="P:methylation"/>
    <property type="evidence" value="ECO:0007669"/>
    <property type="project" value="UniProtKB-KW"/>
</dbReference>
<keyword evidence="2" id="KW-0489">Methyltransferase</keyword>
<dbReference type="OrthoDB" id="9795864at2"/>
<dbReference type="InterPro" id="IPR052939">
    <property type="entry name" value="23S_rRNA_MeTrnsfrase_RlmA"/>
</dbReference>
<protein>
    <submittedName>
        <fullName evidence="2">Class I SAM-dependent methyltransferase</fullName>
    </submittedName>
</protein>
<dbReference type="EMBL" id="VKAC01000002">
    <property type="protein sequence ID" value="TXR57442.1"/>
    <property type="molecule type" value="Genomic_DNA"/>
</dbReference>
<keyword evidence="2" id="KW-0808">Transferase</keyword>
<dbReference type="InterPro" id="IPR013216">
    <property type="entry name" value="Methyltransf_11"/>
</dbReference>
<dbReference type="CDD" id="cd02440">
    <property type="entry name" value="AdoMet_MTases"/>
    <property type="match status" value="1"/>
</dbReference>
<dbReference type="Proteomes" id="UP000321234">
    <property type="component" value="Unassembled WGS sequence"/>
</dbReference>
<dbReference type="SUPFAM" id="SSF53335">
    <property type="entry name" value="S-adenosyl-L-methionine-dependent methyltransferases"/>
    <property type="match status" value="1"/>
</dbReference>
<accession>A0A5C8ZHS7</accession>
<dbReference type="Pfam" id="PF08241">
    <property type="entry name" value="Methyltransf_11"/>
    <property type="match status" value="1"/>
</dbReference>
<evidence type="ECO:0000259" key="1">
    <source>
        <dbReference type="Pfam" id="PF08241"/>
    </source>
</evidence>
<keyword evidence="3" id="KW-1185">Reference proteome</keyword>
<dbReference type="GO" id="GO:0008757">
    <property type="term" value="F:S-adenosylmethionine-dependent methyltransferase activity"/>
    <property type="evidence" value="ECO:0007669"/>
    <property type="project" value="InterPro"/>
</dbReference>
<dbReference type="Gene3D" id="3.40.50.150">
    <property type="entry name" value="Vaccinia Virus protein VP39"/>
    <property type="match status" value="1"/>
</dbReference>